<dbReference type="Gene3D" id="3.40.710.10">
    <property type="entry name" value="DD-peptidase/beta-lactamase superfamily"/>
    <property type="match status" value="1"/>
</dbReference>
<reference evidence="2 3" key="1">
    <citation type="submission" date="2017-01" db="EMBL/GenBank/DDBJ databases">
        <authorList>
            <person name="Varghese N."/>
            <person name="Submissions S."/>
        </authorList>
    </citation>
    <scope>NUCLEOTIDE SEQUENCE [LARGE SCALE GENOMIC DNA]</scope>
    <source>
        <strain evidence="2 3">DSM 2061</strain>
    </source>
</reference>
<evidence type="ECO:0000259" key="1">
    <source>
        <dbReference type="Pfam" id="PF00144"/>
    </source>
</evidence>
<dbReference type="RefSeq" id="WP_076453697.1">
    <property type="nucleotide sequence ID" value="NZ_FTOB01000001.1"/>
</dbReference>
<dbReference type="Pfam" id="PF00144">
    <property type="entry name" value="Beta-lactamase"/>
    <property type="match status" value="1"/>
</dbReference>
<keyword evidence="3" id="KW-1185">Reference proteome</keyword>
<feature type="domain" description="Beta-lactamase-related" evidence="1">
    <location>
        <begin position="22"/>
        <end position="317"/>
    </location>
</feature>
<comment type="caution">
    <text evidence="2">The sequence shown here is derived from an EMBL/GenBank/DDBJ whole genome shotgun (WGS) entry which is preliminary data.</text>
</comment>
<gene>
    <name evidence="2" type="ORF">SAMN05421766_101917</name>
</gene>
<protein>
    <submittedName>
        <fullName evidence="2">CubicO group peptidase, beta-lactamase class C family</fullName>
    </submittedName>
</protein>
<dbReference type="SUPFAM" id="SSF56601">
    <property type="entry name" value="beta-lactamase/transpeptidase-like"/>
    <property type="match status" value="1"/>
</dbReference>
<evidence type="ECO:0000313" key="3">
    <source>
        <dbReference type="Proteomes" id="UP000185728"/>
    </source>
</evidence>
<dbReference type="EMBL" id="FTOB01000001">
    <property type="protein sequence ID" value="SIS42985.1"/>
    <property type="molecule type" value="Genomic_DNA"/>
</dbReference>
<evidence type="ECO:0000313" key="2">
    <source>
        <dbReference type="EMBL" id="SIS42985.1"/>
    </source>
</evidence>
<dbReference type="PANTHER" id="PTHR43283">
    <property type="entry name" value="BETA-LACTAMASE-RELATED"/>
    <property type="match status" value="1"/>
</dbReference>
<organism evidence="2 3">
    <name type="scientific">Zobellia uliginosa</name>
    <dbReference type="NCBI Taxonomy" id="143224"/>
    <lineage>
        <taxon>Bacteria</taxon>
        <taxon>Pseudomonadati</taxon>
        <taxon>Bacteroidota</taxon>
        <taxon>Flavobacteriia</taxon>
        <taxon>Flavobacteriales</taxon>
        <taxon>Flavobacteriaceae</taxon>
        <taxon>Zobellia</taxon>
    </lineage>
</organism>
<sequence>MTKQLQKELVELIQKDYDNIAGIVVLKDDKMAYESYFQGYGPNDTVHIASVTKSVLSILIGIAIDKGFITSVNQNVLDFFPEYLIKKREKTIQKVKLKHLLTMTAPFKFKYEPYTKVYSSDDWTKAVLDLLGGKTLSGDFKYTTVGLQVLSGILANATKTAVLNFATEHLFRPLNIKTPPNVSIHNKEEHFAFLKDKYVKGWVIDPKGINTAGWGLTLSARDMAKIGQLYLNKGQWRNRQIVSEEWVETSTKTHSRWKERHYGYLWWIIEGKENPCFAAIGDGGNIIYVSPEKKTVVALTSRFMPRAKDRVSLIQQRLLPQLEI</sequence>
<dbReference type="InterPro" id="IPR050789">
    <property type="entry name" value="Diverse_Enzym_Activities"/>
</dbReference>
<dbReference type="PANTHER" id="PTHR43283:SF7">
    <property type="entry name" value="BETA-LACTAMASE-RELATED DOMAIN-CONTAINING PROTEIN"/>
    <property type="match status" value="1"/>
</dbReference>
<proteinExistence type="predicted"/>
<dbReference type="InterPro" id="IPR012338">
    <property type="entry name" value="Beta-lactam/transpept-like"/>
</dbReference>
<name>A0ABY1KJX2_9FLAO</name>
<dbReference type="Proteomes" id="UP000185728">
    <property type="component" value="Unassembled WGS sequence"/>
</dbReference>
<dbReference type="InterPro" id="IPR001466">
    <property type="entry name" value="Beta-lactam-related"/>
</dbReference>
<accession>A0ABY1KJX2</accession>